<sequence>MIQDASLGPLGPSLSALLLGRLATSMAPTLEEAYRRRWWMACTAVLENLFFSAVLLGWSSLLMMLKNEGFYSSMCSAENTTNTSQDEQHQWLSCNQQEEMLNLGFTIGSFVLSATTLPLGILMDRFGPRPMRLIGSACFAASCTLMALASWDTKVLSPLIFLALSLNGFGGICLTFSSLTLPNMFGNLRSTFMALMIGSYASSAITYPGIKLIYDAGVSFMIIMFTWSSLACLIFLNCAFNWPSEAFPSPEEVNYKEKIKLRGLALDHKVTGDRFYTYVTTVGQRLSQKAPSLEEGADIFISSQDVRDTSEKSAEKSVPLRKSLCSPIFLWSLLTMGVTQLRIIFYMAAMNKMLEDIVTGGQEHETDDLKQRVTETVELYSSVFGAMQLSCLLTCPLIGYIMDWRIKDCVDTPTARDGVATKSVRPRYRKIQKLTNAISAFTLTNLLLVGFGITCLIDSLHLQFLTFVLHTVVRGFYHSACGGLYAAVYPSNHFGTLTGLQSLISAVFALLQQPLFMAMVGPLKGEPFWPGGTLEVSNQGVPKLAVHQTRPQIPQPTESASLGLGPGSSQVVCTVAQS</sequence>
<evidence type="ECO:0000256" key="7">
    <source>
        <dbReference type="ARBA" id="ARBA00023180"/>
    </source>
</evidence>
<feature type="transmembrane region" description="Helical" evidence="12">
    <location>
        <begin position="157"/>
        <end position="179"/>
    </location>
</feature>
<keyword evidence="13" id="KW-1185">Reference proteome</keyword>
<dbReference type="PANTHER" id="PTHR20766">
    <property type="entry name" value="LARGE NEUTRAL AMINO ACIDS TRANSPORTER SMALL SUBUNIT 4-LIKE ISOFORM X1"/>
    <property type="match status" value="1"/>
</dbReference>
<dbReference type="Pfam" id="PF07690">
    <property type="entry name" value="MFS_1"/>
    <property type="match status" value="1"/>
</dbReference>
<feature type="transmembrane region" description="Helical" evidence="12">
    <location>
        <begin position="328"/>
        <end position="349"/>
    </location>
</feature>
<keyword evidence="7" id="KW-0325">Glycoprotein</keyword>
<dbReference type="InterPro" id="IPR036259">
    <property type="entry name" value="MFS_trans_sf"/>
</dbReference>
<dbReference type="GO" id="GO:0015175">
    <property type="term" value="F:neutral L-amino acid transmembrane transporter activity"/>
    <property type="evidence" value="ECO:0007669"/>
    <property type="project" value="TreeGrafter"/>
</dbReference>
<feature type="transmembrane region" description="Helical" evidence="12">
    <location>
        <begin position="100"/>
        <end position="121"/>
    </location>
</feature>
<protein>
    <submittedName>
        <fullName evidence="14">Large neutral amino acids transporter small subunit 3 isoform X1</fullName>
    </submittedName>
</protein>
<feature type="transmembrane region" description="Helical" evidence="12">
    <location>
        <begin position="133"/>
        <end position="151"/>
    </location>
</feature>
<comment type="catalytic activity">
    <reaction evidence="11">
        <text>L-leucine(in) = L-leucine(out)</text>
        <dbReference type="Rhea" id="RHEA:73011"/>
        <dbReference type="ChEBI" id="CHEBI:57427"/>
    </reaction>
</comment>
<keyword evidence="6 12" id="KW-0472">Membrane</keyword>
<dbReference type="GeneID" id="102994364"/>
<dbReference type="Gene3D" id="1.20.1250.20">
    <property type="entry name" value="MFS general substrate transporter like domains"/>
    <property type="match status" value="1"/>
</dbReference>
<evidence type="ECO:0000256" key="10">
    <source>
        <dbReference type="ARBA" id="ARBA00036777"/>
    </source>
</evidence>
<evidence type="ECO:0000256" key="9">
    <source>
        <dbReference type="ARBA" id="ARBA00036530"/>
    </source>
</evidence>
<evidence type="ECO:0000256" key="5">
    <source>
        <dbReference type="ARBA" id="ARBA00022989"/>
    </source>
</evidence>
<keyword evidence="3" id="KW-1003">Cell membrane</keyword>
<evidence type="ECO:0000256" key="4">
    <source>
        <dbReference type="ARBA" id="ARBA00022692"/>
    </source>
</evidence>
<evidence type="ECO:0000256" key="1">
    <source>
        <dbReference type="ARBA" id="ARBA00004651"/>
    </source>
</evidence>
<evidence type="ECO:0000256" key="8">
    <source>
        <dbReference type="ARBA" id="ARBA00036466"/>
    </source>
</evidence>
<dbReference type="CTD" id="8501"/>
<feature type="transmembrane region" description="Helical" evidence="12">
    <location>
        <begin position="38"/>
        <end position="58"/>
    </location>
</feature>
<dbReference type="SUPFAM" id="SSF103473">
    <property type="entry name" value="MFS general substrate transporter"/>
    <property type="match status" value="1"/>
</dbReference>
<dbReference type="InterPro" id="IPR011701">
    <property type="entry name" value="MFS"/>
</dbReference>
<feature type="transmembrane region" description="Helical" evidence="12">
    <location>
        <begin position="191"/>
        <end position="210"/>
    </location>
</feature>
<comment type="similarity">
    <text evidence="2">Belongs to the SLC43A transporter (TC 2.A.1.44) family.</text>
</comment>
<dbReference type="PANTHER" id="PTHR20766:SF0">
    <property type="entry name" value="LARGE NEUTRAL AMINO ACIDS TRANSPORTER SMALL SUBUNIT 3"/>
    <property type="match status" value="1"/>
</dbReference>
<dbReference type="AlphaFoldDB" id="A0A2Y9TDS9"/>
<evidence type="ECO:0000313" key="14">
    <source>
        <dbReference type="RefSeq" id="XP_023989056.1"/>
    </source>
</evidence>
<dbReference type="KEGG" id="pcad:102994364"/>
<evidence type="ECO:0000256" key="11">
    <source>
        <dbReference type="ARBA" id="ARBA00036887"/>
    </source>
</evidence>
<evidence type="ECO:0000256" key="2">
    <source>
        <dbReference type="ARBA" id="ARBA00006595"/>
    </source>
</evidence>
<gene>
    <name evidence="14" type="primary">SLC43A1</name>
</gene>
<feature type="transmembrane region" description="Helical" evidence="12">
    <location>
        <begin position="434"/>
        <end position="453"/>
    </location>
</feature>
<feature type="transmembrane region" description="Helical" evidence="12">
    <location>
        <begin position="379"/>
        <end position="401"/>
    </location>
</feature>
<evidence type="ECO:0000256" key="3">
    <source>
        <dbReference type="ARBA" id="ARBA00022475"/>
    </source>
</evidence>
<dbReference type="CDD" id="cd06174">
    <property type="entry name" value="MFS"/>
    <property type="match status" value="1"/>
</dbReference>
<accession>A0A2Y9TDS9</accession>
<evidence type="ECO:0000256" key="12">
    <source>
        <dbReference type="SAM" id="Phobius"/>
    </source>
</evidence>
<dbReference type="OrthoDB" id="330047at2759"/>
<comment type="catalytic activity">
    <reaction evidence="10">
        <text>L-isoleucine(in) = L-isoleucine(out)</text>
        <dbReference type="Rhea" id="RHEA:70943"/>
        <dbReference type="ChEBI" id="CHEBI:58045"/>
    </reaction>
</comment>
<keyword evidence="4 12" id="KW-0812">Transmembrane</keyword>
<comment type="catalytic activity">
    <reaction evidence="8">
        <text>L-phenylalanine(in) = L-phenylalanine(out)</text>
        <dbReference type="Rhea" id="RHEA:27950"/>
        <dbReference type="ChEBI" id="CHEBI:58095"/>
    </reaction>
</comment>
<proteinExistence type="inferred from homology"/>
<organism evidence="13 14">
    <name type="scientific">Physeter macrocephalus</name>
    <name type="common">Sperm whale</name>
    <name type="synonym">Physeter catodon</name>
    <dbReference type="NCBI Taxonomy" id="9755"/>
    <lineage>
        <taxon>Eukaryota</taxon>
        <taxon>Metazoa</taxon>
        <taxon>Chordata</taxon>
        <taxon>Craniata</taxon>
        <taxon>Vertebrata</taxon>
        <taxon>Euteleostomi</taxon>
        <taxon>Mammalia</taxon>
        <taxon>Eutheria</taxon>
        <taxon>Laurasiatheria</taxon>
        <taxon>Artiodactyla</taxon>
        <taxon>Whippomorpha</taxon>
        <taxon>Cetacea</taxon>
        <taxon>Odontoceti</taxon>
        <taxon>Physeteridae</taxon>
        <taxon>Physeter</taxon>
    </lineage>
</organism>
<feature type="transmembrane region" description="Helical" evidence="12">
    <location>
        <begin position="216"/>
        <end position="240"/>
    </location>
</feature>
<name>A0A2Y9TDS9_PHYMC</name>
<dbReference type="Proteomes" id="UP000248484">
    <property type="component" value="Unplaced"/>
</dbReference>
<keyword evidence="5 12" id="KW-1133">Transmembrane helix</keyword>
<reference evidence="14" key="1">
    <citation type="submission" date="2025-08" db="UniProtKB">
        <authorList>
            <consortium name="RefSeq"/>
        </authorList>
    </citation>
    <scope>IDENTIFICATION</scope>
    <source>
        <tissue evidence="14">Muscle</tissue>
    </source>
</reference>
<dbReference type="STRING" id="9755.ENSPCTP00005018804"/>
<dbReference type="GO" id="GO:0015179">
    <property type="term" value="F:L-amino acid transmembrane transporter activity"/>
    <property type="evidence" value="ECO:0007669"/>
    <property type="project" value="TreeGrafter"/>
</dbReference>
<dbReference type="GO" id="GO:0005886">
    <property type="term" value="C:plasma membrane"/>
    <property type="evidence" value="ECO:0007669"/>
    <property type="project" value="UniProtKB-SubCell"/>
</dbReference>
<comment type="catalytic activity">
    <reaction evidence="9">
        <text>L-methionine(in) = L-methionine(out)</text>
        <dbReference type="Rhea" id="RHEA:70939"/>
        <dbReference type="ChEBI" id="CHEBI:57844"/>
    </reaction>
</comment>
<evidence type="ECO:0000313" key="13">
    <source>
        <dbReference type="Proteomes" id="UP000248484"/>
    </source>
</evidence>
<comment type="subcellular location">
    <subcellularLocation>
        <location evidence="1">Cell membrane</location>
        <topology evidence="1">Multi-pass membrane protein</topology>
    </subcellularLocation>
</comment>
<dbReference type="RefSeq" id="XP_023989056.1">
    <property type="nucleotide sequence ID" value="XM_024133288.3"/>
</dbReference>
<evidence type="ECO:0000256" key="6">
    <source>
        <dbReference type="ARBA" id="ARBA00023136"/>
    </source>
</evidence>